<evidence type="ECO:0000259" key="2">
    <source>
        <dbReference type="Pfam" id="PF00867"/>
    </source>
</evidence>
<dbReference type="GO" id="GO:0004518">
    <property type="term" value="F:nuclease activity"/>
    <property type="evidence" value="ECO:0007669"/>
    <property type="project" value="InterPro"/>
</dbReference>
<dbReference type="Pfam" id="PF00867">
    <property type="entry name" value="XPG_I"/>
    <property type="match status" value="1"/>
</dbReference>
<evidence type="ECO:0000313" key="3">
    <source>
        <dbReference type="EMBL" id="KAH0468990.1"/>
    </source>
</evidence>
<dbReference type="AlphaFoldDB" id="A0AAV7H4C4"/>
<dbReference type="Proteomes" id="UP000775213">
    <property type="component" value="Unassembled WGS sequence"/>
</dbReference>
<evidence type="ECO:0000313" key="4">
    <source>
        <dbReference type="Proteomes" id="UP000775213"/>
    </source>
</evidence>
<keyword evidence="1" id="KW-0732">Signal</keyword>
<feature type="signal peptide" evidence="1">
    <location>
        <begin position="1"/>
        <end position="29"/>
    </location>
</feature>
<accession>A0AAV7H4C4</accession>
<name>A0AAV7H4C4_DENCH</name>
<feature type="domain" description="XPG-I" evidence="2">
    <location>
        <begin position="92"/>
        <end position="139"/>
    </location>
</feature>
<dbReference type="InterPro" id="IPR006086">
    <property type="entry name" value="XPG-I_dom"/>
</dbReference>
<organism evidence="3 4">
    <name type="scientific">Dendrobium chrysotoxum</name>
    <name type="common">Orchid</name>
    <dbReference type="NCBI Taxonomy" id="161865"/>
    <lineage>
        <taxon>Eukaryota</taxon>
        <taxon>Viridiplantae</taxon>
        <taxon>Streptophyta</taxon>
        <taxon>Embryophyta</taxon>
        <taxon>Tracheophyta</taxon>
        <taxon>Spermatophyta</taxon>
        <taxon>Magnoliopsida</taxon>
        <taxon>Liliopsida</taxon>
        <taxon>Asparagales</taxon>
        <taxon>Orchidaceae</taxon>
        <taxon>Epidendroideae</taxon>
        <taxon>Malaxideae</taxon>
        <taxon>Dendrobiinae</taxon>
        <taxon>Dendrobium</taxon>
    </lineage>
</organism>
<feature type="chain" id="PRO_5043585963" description="XPG-I domain-containing protein" evidence="1">
    <location>
        <begin position="30"/>
        <end position="151"/>
    </location>
</feature>
<sequence length="151" mass="17052">MPPELFIRAPNMKLMLAIWIAFQSRFVNSLLPIPPRKKLVDNEGYDDDDENKDAYDCGSMAVKGVRGQNDTCGLNYRVISCERVLLMAGGVEIQCAALYKSDNIYTMAFEDLNSLTFGAPKLFRYLMDLSFNKIAVMEYLLQCSLPAKANF</sequence>
<gene>
    <name evidence="3" type="ORF">IEQ34_002222</name>
</gene>
<comment type="caution">
    <text evidence="3">The sequence shown here is derived from an EMBL/GenBank/DDBJ whole genome shotgun (WGS) entry which is preliminary data.</text>
</comment>
<reference evidence="3 4" key="1">
    <citation type="journal article" date="2021" name="Hortic Res">
        <title>Chromosome-scale assembly of the Dendrobium chrysotoxum genome enhances the understanding of orchid evolution.</title>
        <authorList>
            <person name="Zhang Y."/>
            <person name="Zhang G.Q."/>
            <person name="Zhang D."/>
            <person name="Liu X.D."/>
            <person name="Xu X.Y."/>
            <person name="Sun W.H."/>
            <person name="Yu X."/>
            <person name="Zhu X."/>
            <person name="Wang Z.W."/>
            <person name="Zhao X."/>
            <person name="Zhong W.Y."/>
            <person name="Chen H."/>
            <person name="Yin W.L."/>
            <person name="Huang T."/>
            <person name="Niu S.C."/>
            <person name="Liu Z.J."/>
        </authorList>
    </citation>
    <scope>NUCLEOTIDE SEQUENCE [LARGE SCALE GENOMIC DNA]</scope>
    <source>
        <strain evidence="3">Lindl</strain>
    </source>
</reference>
<proteinExistence type="predicted"/>
<evidence type="ECO:0000256" key="1">
    <source>
        <dbReference type="SAM" id="SignalP"/>
    </source>
</evidence>
<protein>
    <recommendedName>
        <fullName evidence="2">XPG-I domain-containing protein</fullName>
    </recommendedName>
</protein>
<dbReference type="EMBL" id="JAGFBR010000003">
    <property type="protein sequence ID" value="KAH0468990.1"/>
    <property type="molecule type" value="Genomic_DNA"/>
</dbReference>
<keyword evidence="4" id="KW-1185">Reference proteome</keyword>